<dbReference type="PANTHER" id="PTHR23513">
    <property type="entry name" value="INTEGRAL MEMBRANE EFFLUX PROTEIN-RELATED"/>
    <property type="match status" value="1"/>
</dbReference>
<protein>
    <submittedName>
        <fullName evidence="7">MFS transporter</fullName>
    </submittedName>
</protein>
<feature type="transmembrane region" description="Helical" evidence="6">
    <location>
        <begin position="370"/>
        <end position="391"/>
    </location>
</feature>
<feature type="transmembrane region" description="Helical" evidence="6">
    <location>
        <begin position="222"/>
        <end position="243"/>
    </location>
</feature>
<name>A0ABT2J119_9PSEU</name>
<evidence type="ECO:0000256" key="1">
    <source>
        <dbReference type="ARBA" id="ARBA00004651"/>
    </source>
</evidence>
<feature type="transmembrane region" description="Helical" evidence="6">
    <location>
        <begin position="91"/>
        <end position="115"/>
    </location>
</feature>
<evidence type="ECO:0000256" key="5">
    <source>
        <dbReference type="ARBA" id="ARBA00023136"/>
    </source>
</evidence>
<evidence type="ECO:0000256" key="3">
    <source>
        <dbReference type="ARBA" id="ARBA00022692"/>
    </source>
</evidence>
<feature type="transmembrane region" description="Helical" evidence="6">
    <location>
        <begin position="308"/>
        <end position="330"/>
    </location>
</feature>
<dbReference type="PRINTS" id="PR01988">
    <property type="entry name" value="EXPORTERBACE"/>
</dbReference>
<dbReference type="InterPro" id="IPR022324">
    <property type="entry name" value="Bacilysin_exporter_BacE_put"/>
</dbReference>
<keyword evidence="2" id="KW-1003">Cell membrane</keyword>
<comment type="caution">
    <text evidence="7">The sequence shown here is derived from an EMBL/GenBank/DDBJ whole genome shotgun (WGS) entry which is preliminary data.</text>
</comment>
<dbReference type="Proteomes" id="UP001156441">
    <property type="component" value="Unassembled WGS sequence"/>
</dbReference>
<dbReference type="InterPro" id="IPR036259">
    <property type="entry name" value="MFS_trans_sf"/>
</dbReference>
<evidence type="ECO:0000256" key="4">
    <source>
        <dbReference type="ARBA" id="ARBA00022989"/>
    </source>
</evidence>
<dbReference type="Gene3D" id="1.20.1250.20">
    <property type="entry name" value="MFS general substrate transporter like domains"/>
    <property type="match status" value="2"/>
</dbReference>
<evidence type="ECO:0000313" key="8">
    <source>
        <dbReference type="Proteomes" id="UP001156441"/>
    </source>
</evidence>
<feature type="transmembrane region" description="Helical" evidence="6">
    <location>
        <begin position="283"/>
        <end position="302"/>
    </location>
</feature>
<reference evidence="7 8" key="1">
    <citation type="submission" date="2021-02" db="EMBL/GenBank/DDBJ databases">
        <title>Actinophytocola xerophila sp. nov., isolated from soil of cotton cropping field.</title>
        <authorList>
            <person name="Huang R."/>
            <person name="Chen X."/>
            <person name="Ge X."/>
            <person name="Liu W."/>
        </authorList>
    </citation>
    <scope>NUCLEOTIDE SEQUENCE [LARGE SCALE GENOMIC DNA]</scope>
    <source>
        <strain evidence="7 8">S1-96</strain>
    </source>
</reference>
<keyword evidence="4 6" id="KW-1133">Transmembrane helix</keyword>
<dbReference type="Pfam" id="PF07690">
    <property type="entry name" value="MFS_1"/>
    <property type="match status" value="1"/>
</dbReference>
<feature type="transmembrane region" description="Helical" evidence="6">
    <location>
        <begin position="249"/>
        <end position="271"/>
    </location>
</feature>
<keyword evidence="8" id="KW-1185">Reference proteome</keyword>
<dbReference type="SUPFAM" id="SSF103473">
    <property type="entry name" value="MFS general substrate transporter"/>
    <property type="match status" value="1"/>
</dbReference>
<proteinExistence type="predicted"/>
<comment type="subcellular location">
    <subcellularLocation>
        <location evidence="1">Cell membrane</location>
        <topology evidence="1">Multi-pass membrane protein</topology>
    </subcellularLocation>
</comment>
<dbReference type="CDD" id="cd06173">
    <property type="entry name" value="MFS_MefA_like"/>
    <property type="match status" value="1"/>
</dbReference>
<feature type="transmembrane region" description="Helical" evidence="6">
    <location>
        <begin position="48"/>
        <end position="71"/>
    </location>
</feature>
<organism evidence="7 8">
    <name type="scientific">Actinophytocola gossypii</name>
    <dbReference type="NCBI Taxonomy" id="2812003"/>
    <lineage>
        <taxon>Bacteria</taxon>
        <taxon>Bacillati</taxon>
        <taxon>Actinomycetota</taxon>
        <taxon>Actinomycetes</taxon>
        <taxon>Pseudonocardiales</taxon>
        <taxon>Pseudonocardiaceae</taxon>
    </lineage>
</organism>
<dbReference type="InterPro" id="IPR011701">
    <property type="entry name" value="MFS"/>
</dbReference>
<feature type="transmembrane region" description="Helical" evidence="6">
    <location>
        <begin position="342"/>
        <end position="364"/>
    </location>
</feature>
<keyword evidence="3 6" id="KW-0812">Transmembrane</keyword>
<dbReference type="RefSeq" id="WP_260188912.1">
    <property type="nucleotide sequence ID" value="NZ_JAFFZE010000001.1"/>
</dbReference>
<evidence type="ECO:0000256" key="6">
    <source>
        <dbReference type="SAM" id="Phobius"/>
    </source>
</evidence>
<evidence type="ECO:0000256" key="2">
    <source>
        <dbReference type="ARBA" id="ARBA00022475"/>
    </source>
</evidence>
<accession>A0ABT2J119</accession>
<sequence>MGDGGVGTALRFRDFRYIWFADLASIAGDQLARVALAVLVYGRTRSALAATVTYALTFLPALLGGVLLSWVADRFRRREVMVVTDLLRAVLVAAMAIPGLSLLVVCGLLVIVVLLGSPFTAARSALLPDVLPGDHYERGLALVQITGQSAQLAGFAGGGLLVAALSPPVALLGNAGTFLLSAALVRFGVADRPAPAATADRREGGTVAVLGAIAGDRRRRALVLLAWLVGWYVVPESLAAPYADQLGAGPAAVGVLMAADPLGSVLGAWLFTRFVPAPVRGRLVGVLAVGAGLPLVACVFRPDLPVTLVLWGLSGMLATAYLVQTQAEFVRATVETERGRAVGVAAAGIIAAQGLAVLAGGLLAEWTDPATAIAIAGSAGVLLCGAVAVAWHRATTA</sequence>
<keyword evidence="5 6" id="KW-0472">Membrane</keyword>
<dbReference type="EMBL" id="JAFFZE010000001">
    <property type="protein sequence ID" value="MCT2581555.1"/>
    <property type="molecule type" value="Genomic_DNA"/>
</dbReference>
<dbReference type="PANTHER" id="PTHR23513:SF11">
    <property type="entry name" value="STAPHYLOFERRIN A TRANSPORTER"/>
    <property type="match status" value="1"/>
</dbReference>
<evidence type="ECO:0000313" key="7">
    <source>
        <dbReference type="EMBL" id="MCT2581555.1"/>
    </source>
</evidence>
<gene>
    <name evidence="7" type="ORF">JT362_00280</name>
</gene>